<gene>
    <name evidence="1" type="ORF">DSO57_1012093</name>
</gene>
<accession>A0ACC2SIU0</accession>
<evidence type="ECO:0000313" key="1">
    <source>
        <dbReference type="EMBL" id="KAJ9062299.1"/>
    </source>
</evidence>
<dbReference type="EMBL" id="QTSX02005013">
    <property type="protein sequence ID" value="KAJ9062299.1"/>
    <property type="molecule type" value="Genomic_DNA"/>
</dbReference>
<name>A0ACC2SIU0_9FUNG</name>
<protein>
    <submittedName>
        <fullName evidence="1">Uncharacterized protein</fullName>
    </submittedName>
</protein>
<evidence type="ECO:0000313" key="2">
    <source>
        <dbReference type="Proteomes" id="UP001165960"/>
    </source>
</evidence>
<proteinExistence type="predicted"/>
<organism evidence="1 2">
    <name type="scientific">Entomophthora muscae</name>
    <dbReference type="NCBI Taxonomy" id="34485"/>
    <lineage>
        <taxon>Eukaryota</taxon>
        <taxon>Fungi</taxon>
        <taxon>Fungi incertae sedis</taxon>
        <taxon>Zoopagomycota</taxon>
        <taxon>Entomophthoromycotina</taxon>
        <taxon>Entomophthoromycetes</taxon>
        <taxon>Entomophthorales</taxon>
        <taxon>Entomophthoraceae</taxon>
        <taxon>Entomophthora</taxon>
    </lineage>
</organism>
<comment type="caution">
    <text evidence="1">The sequence shown here is derived from an EMBL/GenBank/DDBJ whole genome shotgun (WGS) entry which is preliminary data.</text>
</comment>
<reference evidence="1" key="1">
    <citation type="submission" date="2022-04" db="EMBL/GenBank/DDBJ databases">
        <title>Genome of the entomopathogenic fungus Entomophthora muscae.</title>
        <authorList>
            <person name="Elya C."/>
            <person name="Lovett B.R."/>
            <person name="Lee E."/>
            <person name="Macias A.M."/>
            <person name="Hajek A.E."/>
            <person name="De Bivort B.L."/>
            <person name="Kasson M.T."/>
            <person name="De Fine Licht H.H."/>
            <person name="Stajich J.E."/>
        </authorList>
    </citation>
    <scope>NUCLEOTIDE SEQUENCE</scope>
    <source>
        <strain evidence="1">Berkeley</strain>
    </source>
</reference>
<sequence>MMTKFDVLKSTFSNLHRILPTGVQSPSKVSMTTLTSSSLLQTQVKIRDIEAVDLKLRRIFQDGSSKLHIIADFDSTLTKHLVNGKRNVISHAVLTLSDKISEEFKSKCAALDKKYFPMQSSELLSFEEKYSKMTECWNLYNQAYIEEKLSRKSLKAALYGISPEYRVGTDILFEICEKKALPLLIFSAGVTDVIEVLLEESGLMKPHVHVLSNAMIYSPEEPNLCVGFTSPPIHILNKGETPVSETPHYDLIALRKNIILLGDSLGDLQMSKTIPHEAILTVGFLNHDVEKNMNAYTKSYDIVIIDDSDFGPVNQILSNLH</sequence>
<dbReference type="Proteomes" id="UP001165960">
    <property type="component" value="Unassembled WGS sequence"/>
</dbReference>
<keyword evidence="2" id="KW-1185">Reference proteome</keyword>